<evidence type="ECO:0000256" key="2">
    <source>
        <dbReference type="SAM" id="MobiDB-lite"/>
    </source>
</evidence>
<evidence type="ECO:0000259" key="3">
    <source>
        <dbReference type="Pfam" id="PF00296"/>
    </source>
</evidence>
<evidence type="ECO:0000313" key="5">
    <source>
        <dbReference type="Proteomes" id="UP000567795"/>
    </source>
</evidence>
<dbReference type="SUPFAM" id="SSF51679">
    <property type="entry name" value="Bacterial luciferase-like"/>
    <property type="match status" value="1"/>
</dbReference>
<evidence type="ECO:0000256" key="1">
    <source>
        <dbReference type="ARBA" id="ARBA00007789"/>
    </source>
</evidence>
<feature type="domain" description="Luciferase-like" evidence="3">
    <location>
        <begin position="19"/>
        <end position="342"/>
    </location>
</feature>
<dbReference type="EMBL" id="JACBZD010000002">
    <property type="protein sequence ID" value="NYI07607.1"/>
    <property type="molecule type" value="Genomic_DNA"/>
</dbReference>
<sequence>MTDVDLVGGRRIAWSVLDTAPVWRDSSPTEALRESVALARAVEPLGCTRYWVAEHHSAPFIASCAPPVLVAQIVNATRRMRVGSGGVMLPNHPPLVVAEQFGTLEALHPGRVDLGVGRSPGTDLATAAALRRVSAPPESAVFAAQVEELIGYFAPATPATGSPTTGDGATGTPATGDDGTPTGGDGHRPAITAVPAQGNRPQIWLLGASVANARFAGALGLPFAFAYHVRPEMVVPALDAYREAFRPSEHRDRPYTIVAAPVVAADTDDRAAWLAGPVGAIVVDATRGVRDRPNATPEEAARRVYSPVERAIMERHLSTHLIGGPRTLRHGLDALLRTTGADELMAVSLVHGLADRVRSYELLAEALEGAPARLASPGTPVPTR</sequence>
<dbReference type="PANTHER" id="PTHR30137:SF6">
    <property type="entry name" value="LUCIFERASE-LIKE MONOOXYGENASE"/>
    <property type="match status" value="1"/>
</dbReference>
<feature type="compositionally biased region" description="Low complexity" evidence="2">
    <location>
        <begin position="157"/>
        <end position="180"/>
    </location>
</feature>
<dbReference type="Proteomes" id="UP000567795">
    <property type="component" value="Unassembled WGS sequence"/>
</dbReference>
<organism evidence="4 5">
    <name type="scientific">Allostreptomyces psammosilenae</name>
    <dbReference type="NCBI Taxonomy" id="1892865"/>
    <lineage>
        <taxon>Bacteria</taxon>
        <taxon>Bacillati</taxon>
        <taxon>Actinomycetota</taxon>
        <taxon>Actinomycetes</taxon>
        <taxon>Kitasatosporales</taxon>
        <taxon>Streptomycetaceae</taxon>
        <taxon>Allostreptomyces</taxon>
    </lineage>
</organism>
<accession>A0A853A0F8</accession>
<dbReference type="AlphaFoldDB" id="A0A853A0F8"/>
<protein>
    <submittedName>
        <fullName evidence="4">Luciferase family oxidoreductase group 1</fullName>
    </submittedName>
</protein>
<dbReference type="InterPro" id="IPR036661">
    <property type="entry name" value="Luciferase-like_sf"/>
</dbReference>
<dbReference type="CDD" id="cd00347">
    <property type="entry name" value="Flavin_utilizing_monoxygenases"/>
    <property type="match status" value="1"/>
</dbReference>
<feature type="region of interest" description="Disordered" evidence="2">
    <location>
        <begin position="157"/>
        <end position="188"/>
    </location>
</feature>
<dbReference type="Gene3D" id="3.20.20.30">
    <property type="entry name" value="Luciferase-like domain"/>
    <property type="match status" value="1"/>
</dbReference>
<dbReference type="GO" id="GO:0005829">
    <property type="term" value="C:cytosol"/>
    <property type="evidence" value="ECO:0007669"/>
    <property type="project" value="TreeGrafter"/>
</dbReference>
<dbReference type="Pfam" id="PF00296">
    <property type="entry name" value="Bac_luciferase"/>
    <property type="match status" value="1"/>
</dbReference>
<keyword evidence="5" id="KW-1185">Reference proteome</keyword>
<name>A0A853A0F8_9ACTN</name>
<evidence type="ECO:0000313" key="4">
    <source>
        <dbReference type="EMBL" id="NYI07607.1"/>
    </source>
</evidence>
<dbReference type="PANTHER" id="PTHR30137">
    <property type="entry name" value="LUCIFERASE-LIKE MONOOXYGENASE"/>
    <property type="match status" value="1"/>
</dbReference>
<gene>
    <name evidence="4" type="ORF">FHU37_004636</name>
</gene>
<dbReference type="InterPro" id="IPR011251">
    <property type="entry name" value="Luciferase-like_dom"/>
</dbReference>
<dbReference type="InterPro" id="IPR019949">
    <property type="entry name" value="CmoO-like"/>
</dbReference>
<comment type="similarity">
    <text evidence="1">To bacterial alkanal monooxygenase alpha and beta chains.</text>
</comment>
<comment type="caution">
    <text evidence="4">The sequence shown here is derived from an EMBL/GenBank/DDBJ whole genome shotgun (WGS) entry which is preliminary data.</text>
</comment>
<reference evidence="4 5" key="1">
    <citation type="submission" date="2020-07" db="EMBL/GenBank/DDBJ databases">
        <title>Sequencing the genomes of 1000 actinobacteria strains.</title>
        <authorList>
            <person name="Klenk H.-P."/>
        </authorList>
    </citation>
    <scope>NUCLEOTIDE SEQUENCE [LARGE SCALE GENOMIC DNA]</scope>
    <source>
        <strain evidence="4 5">DSM 42178</strain>
    </source>
</reference>
<dbReference type="NCBIfam" id="TIGR03558">
    <property type="entry name" value="oxido_grp_1"/>
    <property type="match status" value="1"/>
</dbReference>
<dbReference type="InterPro" id="IPR050766">
    <property type="entry name" value="Bact_Lucif_Oxidored"/>
</dbReference>
<dbReference type="RefSeq" id="WP_312892810.1">
    <property type="nucleotide sequence ID" value="NZ_JACBZD010000002.1"/>
</dbReference>
<proteinExistence type="predicted"/>
<dbReference type="GO" id="GO:0016705">
    <property type="term" value="F:oxidoreductase activity, acting on paired donors, with incorporation or reduction of molecular oxygen"/>
    <property type="evidence" value="ECO:0007669"/>
    <property type="project" value="InterPro"/>
</dbReference>